<dbReference type="GO" id="GO:0000139">
    <property type="term" value="C:Golgi membrane"/>
    <property type="evidence" value="ECO:0007669"/>
    <property type="project" value="UniProtKB-SubCell"/>
</dbReference>
<comment type="similarity">
    <text evidence="2">Belongs to the glycosyltransferase 47 family.</text>
</comment>
<evidence type="ECO:0000313" key="7">
    <source>
        <dbReference type="Proteomes" id="UP000075714"/>
    </source>
</evidence>
<dbReference type="OrthoDB" id="522761at2759"/>
<dbReference type="Gene3D" id="2.10.25.10">
    <property type="entry name" value="Laminin"/>
    <property type="match status" value="1"/>
</dbReference>
<evidence type="ECO:0000256" key="1">
    <source>
        <dbReference type="ARBA" id="ARBA00004323"/>
    </source>
</evidence>
<keyword evidence="7" id="KW-1185">Reference proteome</keyword>
<dbReference type="STRING" id="33097.A0A150GGG3"/>
<feature type="compositionally biased region" description="Low complexity" evidence="4">
    <location>
        <begin position="461"/>
        <end position="478"/>
    </location>
</feature>
<evidence type="ECO:0000256" key="3">
    <source>
        <dbReference type="ARBA" id="ARBA00023034"/>
    </source>
</evidence>
<protein>
    <recommendedName>
        <fullName evidence="5">Exostosin GT47 domain-containing protein</fullName>
    </recommendedName>
</protein>
<keyword evidence="3" id="KW-0333">Golgi apparatus</keyword>
<name>A0A150GGG3_GONPE</name>
<dbReference type="InterPro" id="IPR004263">
    <property type="entry name" value="Exostosin"/>
</dbReference>
<dbReference type="PANTHER" id="PTHR11062:SF268">
    <property type="entry name" value="FAMILY PROTEIN, PUTATIVE, EXPRESSED-RELATED"/>
    <property type="match status" value="1"/>
</dbReference>
<dbReference type="Proteomes" id="UP000075714">
    <property type="component" value="Unassembled WGS sequence"/>
</dbReference>
<evidence type="ECO:0000256" key="4">
    <source>
        <dbReference type="SAM" id="MobiDB-lite"/>
    </source>
</evidence>
<feature type="region of interest" description="Disordered" evidence="4">
    <location>
        <begin position="461"/>
        <end position="492"/>
    </location>
</feature>
<proteinExistence type="inferred from homology"/>
<dbReference type="Pfam" id="PF03016">
    <property type="entry name" value="Exostosin_GT47"/>
    <property type="match status" value="1"/>
</dbReference>
<dbReference type="GO" id="GO:0016757">
    <property type="term" value="F:glycosyltransferase activity"/>
    <property type="evidence" value="ECO:0007669"/>
    <property type="project" value="InterPro"/>
</dbReference>
<dbReference type="EMBL" id="LSYV01000027">
    <property type="protein sequence ID" value="KXZ48695.1"/>
    <property type="molecule type" value="Genomic_DNA"/>
</dbReference>
<evidence type="ECO:0000259" key="5">
    <source>
        <dbReference type="Pfam" id="PF03016"/>
    </source>
</evidence>
<reference evidence="7" key="1">
    <citation type="journal article" date="2016" name="Nat. Commun.">
        <title>The Gonium pectorale genome demonstrates co-option of cell cycle regulation during the evolution of multicellularity.</title>
        <authorList>
            <person name="Hanschen E.R."/>
            <person name="Marriage T.N."/>
            <person name="Ferris P.J."/>
            <person name="Hamaji T."/>
            <person name="Toyoda A."/>
            <person name="Fujiyama A."/>
            <person name="Neme R."/>
            <person name="Noguchi H."/>
            <person name="Minakuchi Y."/>
            <person name="Suzuki M."/>
            <person name="Kawai-Toyooka H."/>
            <person name="Smith D.R."/>
            <person name="Sparks H."/>
            <person name="Anderson J."/>
            <person name="Bakaric R."/>
            <person name="Luria V."/>
            <person name="Karger A."/>
            <person name="Kirschner M.W."/>
            <person name="Durand P.M."/>
            <person name="Michod R.E."/>
            <person name="Nozaki H."/>
            <person name="Olson B.J."/>
        </authorList>
    </citation>
    <scope>NUCLEOTIDE SEQUENCE [LARGE SCALE GENOMIC DNA]</scope>
    <source>
        <strain evidence="7">NIES-2863</strain>
    </source>
</reference>
<evidence type="ECO:0000313" key="6">
    <source>
        <dbReference type="EMBL" id="KXZ48695.1"/>
    </source>
</evidence>
<feature type="domain" description="Exostosin GT47" evidence="5">
    <location>
        <begin position="324"/>
        <end position="396"/>
    </location>
</feature>
<accession>A0A150GGG3</accession>
<comment type="caution">
    <text evidence="6">The sequence shown here is derived from an EMBL/GenBank/DDBJ whole genome shotgun (WGS) entry which is preliminary data.</text>
</comment>
<dbReference type="PANTHER" id="PTHR11062">
    <property type="entry name" value="EXOSTOSIN HEPARAN SULFATE GLYCOSYLTRANSFERASE -RELATED"/>
    <property type="match status" value="1"/>
</dbReference>
<evidence type="ECO:0000256" key="2">
    <source>
        <dbReference type="ARBA" id="ARBA00010271"/>
    </source>
</evidence>
<sequence>MKQAAGICDDDVAICYCDGPMGRIPAPEGSPPGTPPTRVGRPLVTFHHAPSTTWDGRPAFGEVSYDKVYGPKGYCNVTDPPWVPGCGMDGWGGRTCDTPVEAFCPGGCSGHGTCYIGWCMCDEGYYGHDCARRKAGMPLLRSRIDDKPWVKRVLGSEPPAAIEPPPRPTRRRPLIYVYDLEPMYQAKIMQYRVTPRWCVHRTHTAPNNDTDWTDVWVYAADTLLHESLLISEHRTFNPEERLAPKYGVPSIPDSLQIGCHLSRSNTAFLPDRYDEDFTSPIQPDGFVQYIKGHPCYNPEKIYKMAKEGGWAEKHRFFIGDGEDVRGEYTELLSRANFCLVAPGDGWSARMEDAVLHGCIPVIIADGVHAVFESLLDVDAFALRLPQEQVPRLLEILLAVPPKTIRSKQAHLGRVWHRFRYASLPGLAAELRRAGDDNRARWAAKDAAAAATQQRRRALQQEGAAAAGTAAGNNGTAAGKLPLPRPYKGEPSDDDAFATILQWLHSRIPYARGEDASG</sequence>
<gene>
    <name evidence="6" type="ORF">GPECTOR_26g598</name>
</gene>
<comment type="subcellular location">
    <subcellularLocation>
        <location evidence="1">Golgi apparatus membrane</location>
        <topology evidence="1">Single-pass type II membrane protein</topology>
    </subcellularLocation>
</comment>
<dbReference type="AlphaFoldDB" id="A0A150GGG3"/>
<dbReference type="InterPro" id="IPR040911">
    <property type="entry name" value="Exostosin_GT47"/>
</dbReference>
<organism evidence="6 7">
    <name type="scientific">Gonium pectorale</name>
    <name type="common">Green alga</name>
    <dbReference type="NCBI Taxonomy" id="33097"/>
    <lineage>
        <taxon>Eukaryota</taxon>
        <taxon>Viridiplantae</taxon>
        <taxon>Chlorophyta</taxon>
        <taxon>core chlorophytes</taxon>
        <taxon>Chlorophyceae</taxon>
        <taxon>CS clade</taxon>
        <taxon>Chlamydomonadales</taxon>
        <taxon>Volvocaceae</taxon>
        <taxon>Gonium</taxon>
    </lineage>
</organism>